<dbReference type="PROSITE" id="PS50005">
    <property type="entry name" value="TPR"/>
    <property type="match status" value="3"/>
</dbReference>
<protein>
    <submittedName>
        <fullName evidence="4">Uncharacterized protein</fullName>
    </submittedName>
</protein>
<feature type="repeat" description="TPR" evidence="3">
    <location>
        <begin position="40"/>
        <end position="73"/>
    </location>
</feature>
<feature type="repeat" description="TPR" evidence="3">
    <location>
        <begin position="192"/>
        <end position="225"/>
    </location>
</feature>
<evidence type="ECO:0000313" key="4">
    <source>
        <dbReference type="EMBL" id="OUR92863.1"/>
    </source>
</evidence>
<sequence length="243" mass="27535">METFNASDLLEKAKNCYGNGEYKKAAAIFNEIIEVDPKSVDALFYLANIFHINGEIGKAIKAFNKVLTLDSTHTDAAISLSVLYNDIGRYEDAKKIFNQANERVKTRARGNEGIEDQHVNKKFSLKHLELADLYMTYNRFDEALFEYNKVVALDTESLETRIKIAKVYAKKGFISKAIDELKNLRLEYPNYSNARIALGVLQYGNGNILEAQLEWEKVMSLEPHNSEAAMYLNLSKTATETSL</sequence>
<dbReference type="SUPFAM" id="SSF48452">
    <property type="entry name" value="TPR-like"/>
    <property type="match status" value="1"/>
</dbReference>
<dbReference type="InterPro" id="IPR011990">
    <property type="entry name" value="TPR-like_helical_dom_sf"/>
</dbReference>
<organism evidence="4 5">
    <name type="scientific">Halobacteriovorax marinus</name>
    <dbReference type="NCBI Taxonomy" id="97084"/>
    <lineage>
        <taxon>Bacteria</taxon>
        <taxon>Pseudomonadati</taxon>
        <taxon>Bdellovibrionota</taxon>
        <taxon>Bacteriovoracia</taxon>
        <taxon>Bacteriovoracales</taxon>
        <taxon>Halobacteriovoraceae</taxon>
        <taxon>Halobacteriovorax</taxon>
    </lineage>
</organism>
<dbReference type="PANTHER" id="PTHR45586:SF1">
    <property type="entry name" value="LIPOPOLYSACCHARIDE ASSEMBLY PROTEIN B"/>
    <property type="match status" value="1"/>
</dbReference>
<feature type="repeat" description="TPR" evidence="3">
    <location>
        <begin position="124"/>
        <end position="157"/>
    </location>
</feature>
<comment type="caution">
    <text evidence="4">The sequence shown here is derived from an EMBL/GenBank/DDBJ whole genome shotgun (WGS) entry which is preliminary data.</text>
</comment>
<dbReference type="PANTHER" id="PTHR45586">
    <property type="entry name" value="TPR REPEAT-CONTAINING PROTEIN PA4667"/>
    <property type="match status" value="1"/>
</dbReference>
<dbReference type="InterPro" id="IPR051012">
    <property type="entry name" value="CellSynth/LPSAsmb/PSIAsmb"/>
</dbReference>
<evidence type="ECO:0000256" key="1">
    <source>
        <dbReference type="ARBA" id="ARBA00022737"/>
    </source>
</evidence>
<dbReference type="Proteomes" id="UP000196531">
    <property type="component" value="Unassembled WGS sequence"/>
</dbReference>
<evidence type="ECO:0000256" key="2">
    <source>
        <dbReference type="ARBA" id="ARBA00022803"/>
    </source>
</evidence>
<dbReference type="EMBL" id="MAAO01000016">
    <property type="protein sequence ID" value="OUR92863.1"/>
    <property type="molecule type" value="Genomic_DNA"/>
</dbReference>
<reference evidence="5" key="1">
    <citation type="journal article" date="2017" name="Proc. Natl. Acad. Sci. U.S.A.">
        <title>Simulation of Deepwater Horizon oil plume reveals substrate specialization within a complex community of hydrocarbon-degraders.</title>
        <authorList>
            <person name="Hu P."/>
            <person name="Dubinsky E.A."/>
            <person name="Probst A.J."/>
            <person name="Wang J."/>
            <person name="Sieber C.M.K."/>
            <person name="Tom L.M."/>
            <person name="Gardinali P."/>
            <person name="Banfield J.F."/>
            <person name="Atlas R.M."/>
            <person name="Andersen G.L."/>
        </authorList>
    </citation>
    <scope>NUCLEOTIDE SEQUENCE [LARGE SCALE GENOMIC DNA]</scope>
</reference>
<dbReference type="Pfam" id="PF25058">
    <property type="entry name" value="ARM_TT21"/>
    <property type="match status" value="1"/>
</dbReference>
<keyword evidence="1" id="KW-0677">Repeat</keyword>
<dbReference type="Gene3D" id="1.25.40.10">
    <property type="entry name" value="Tetratricopeptide repeat domain"/>
    <property type="match status" value="2"/>
</dbReference>
<name>A0A1Y5F7J5_9BACT</name>
<dbReference type="InterPro" id="IPR019734">
    <property type="entry name" value="TPR_rpt"/>
</dbReference>
<evidence type="ECO:0000256" key="3">
    <source>
        <dbReference type="PROSITE-ProRule" id="PRU00339"/>
    </source>
</evidence>
<gene>
    <name evidence="4" type="ORF">A9Q84_20330</name>
</gene>
<accession>A0A1Y5F7J5</accession>
<evidence type="ECO:0000313" key="5">
    <source>
        <dbReference type="Proteomes" id="UP000196531"/>
    </source>
</evidence>
<dbReference type="Pfam" id="PF13432">
    <property type="entry name" value="TPR_16"/>
    <property type="match status" value="1"/>
</dbReference>
<dbReference type="SMART" id="SM00028">
    <property type="entry name" value="TPR"/>
    <property type="match status" value="5"/>
</dbReference>
<proteinExistence type="predicted"/>
<dbReference type="AlphaFoldDB" id="A0A1Y5F7J5"/>
<keyword evidence="2 3" id="KW-0802">TPR repeat</keyword>